<feature type="non-terminal residue" evidence="1">
    <location>
        <position position="1"/>
    </location>
</feature>
<dbReference type="GO" id="GO:0160140">
    <property type="term" value="F:23S rRNA pseudouridine(1911/1915/1917) synthase activity"/>
    <property type="evidence" value="ECO:0007669"/>
    <property type="project" value="UniProtKB-EC"/>
</dbReference>
<organism evidence="1">
    <name type="scientific">termite gut metagenome</name>
    <dbReference type="NCBI Taxonomy" id="433724"/>
    <lineage>
        <taxon>unclassified sequences</taxon>
        <taxon>metagenomes</taxon>
        <taxon>organismal metagenomes</taxon>
    </lineage>
</organism>
<dbReference type="AlphaFoldDB" id="A0A5J4PHL7"/>
<accession>A0A5J4PHL7</accession>
<dbReference type="EMBL" id="SNRY01008737">
    <property type="protein sequence ID" value="KAA6308049.1"/>
    <property type="molecule type" value="Genomic_DNA"/>
</dbReference>
<gene>
    <name evidence="1" type="ORF">EZS27_040276</name>
</gene>
<sequence length="22" mass="2530">QKWIELEAPVPDGNLWAGFEMV</sequence>
<name>A0A5J4PHL7_9ZZZZ</name>
<proteinExistence type="predicted"/>
<protein>
    <submittedName>
        <fullName evidence="1">Ribosomal large subunit pseudouridine synthase D</fullName>
        <ecNumber evidence="1">5.4.99.23</ecNumber>
    </submittedName>
</protein>
<keyword evidence="1" id="KW-0413">Isomerase</keyword>
<evidence type="ECO:0000313" key="1">
    <source>
        <dbReference type="EMBL" id="KAA6308049.1"/>
    </source>
</evidence>
<comment type="caution">
    <text evidence="1">The sequence shown here is derived from an EMBL/GenBank/DDBJ whole genome shotgun (WGS) entry which is preliminary data.</text>
</comment>
<dbReference type="EC" id="5.4.99.23" evidence="1"/>
<reference evidence="1" key="1">
    <citation type="submission" date="2019-03" db="EMBL/GenBank/DDBJ databases">
        <title>Single cell metagenomics reveals metabolic interactions within the superorganism composed of flagellate Streblomastix strix and complex community of Bacteroidetes bacteria on its surface.</title>
        <authorList>
            <person name="Treitli S.C."/>
            <person name="Kolisko M."/>
            <person name="Husnik F."/>
            <person name="Keeling P."/>
            <person name="Hampl V."/>
        </authorList>
    </citation>
    <scope>NUCLEOTIDE SEQUENCE</scope>
    <source>
        <strain evidence="1">STM</strain>
    </source>
</reference>